<dbReference type="Pfam" id="PF02737">
    <property type="entry name" value="3HCDH_N"/>
    <property type="match status" value="1"/>
</dbReference>
<dbReference type="GO" id="GO:0004616">
    <property type="term" value="F:phosphogluconate dehydrogenase (decarboxylating) activity"/>
    <property type="evidence" value="ECO:0007669"/>
    <property type="project" value="UniProtKB-EC"/>
</dbReference>
<comment type="pathway">
    <text evidence="2">Lipid metabolism; butanoate metabolism.</text>
</comment>
<evidence type="ECO:0000256" key="2">
    <source>
        <dbReference type="ARBA" id="ARBA00005086"/>
    </source>
</evidence>
<dbReference type="InterPro" id="IPR008927">
    <property type="entry name" value="6-PGluconate_DH-like_C_sf"/>
</dbReference>
<evidence type="ECO:0000256" key="1">
    <source>
        <dbReference type="ARBA" id="ARBA00004496"/>
    </source>
</evidence>
<dbReference type="PANTHER" id="PTHR48075">
    <property type="entry name" value="3-HYDROXYACYL-COA DEHYDROGENASE FAMILY PROTEIN"/>
    <property type="match status" value="1"/>
</dbReference>
<accession>A0A9X4L722</accession>
<protein>
    <recommendedName>
        <fullName evidence="6">6-phosphogluconate dehydrogenase, decarboxylating</fullName>
        <ecNumber evidence="5">1.1.1.44</ecNumber>
        <ecNumber evidence="11">1.1.1.45</ecNumber>
    </recommendedName>
    <alternativeName>
        <fullName evidence="12">L-gulonate 3-dehydrogenase</fullName>
    </alternativeName>
</protein>
<evidence type="ECO:0000256" key="3">
    <source>
        <dbReference type="ARBA" id="ARBA00009463"/>
    </source>
</evidence>
<keyword evidence="7" id="KW-0963">Cytoplasm</keyword>
<evidence type="ECO:0000256" key="11">
    <source>
        <dbReference type="ARBA" id="ARBA00038962"/>
    </source>
</evidence>
<dbReference type="InterPro" id="IPR006176">
    <property type="entry name" value="3-OHacyl-CoA_DH_NAD-bd"/>
</dbReference>
<dbReference type="InterPro" id="IPR036291">
    <property type="entry name" value="NAD(P)-bd_dom_sf"/>
</dbReference>
<gene>
    <name evidence="17" type="ORF">M4L21_02065</name>
</gene>
<evidence type="ECO:0000256" key="6">
    <source>
        <dbReference type="ARBA" id="ARBA00018193"/>
    </source>
</evidence>
<sequence>MENIAVLGSGTMGHSIALSVAWANYKVKVYSINLEDLKRAETEIDKKVLLLYKNDLISDVQMQNIKNNITLDTDIEAVVKDVTFIIEAVPEDLGIKSELYEKLNDLLDEKTILASNTSGFTLQQLTKDYKFPDYFIITHFWNPAHLVPLVEIVKNDDTNIETVARTENVIGAIGKKPILIQKEISGFIGNRLQYALFREAQSLLDQGVASKEDIDAAVTYSVGRRYPVVGPLMTADLGGLDVFSAISDYLFEDLSTEKASGKTLNKHVDEGNLGYKTGKGFYDWGESESQEIIDKRDEVLMYFLKKDQENK</sequence>
<feature type="site" description="Important for catalytic activity" evidence="14">
    <location>
        <position position="139"/>
    </location>
</feature>
<dbReference type="Gene3D" id="3.40.50.720">
    <property type="entry name" value="NAD(P)-binding Rossmann-like Domain"/>
    <property type="match status" value="1"/>
</dbReference>
<evidence type="ECO:0000259" key="16">
    <source>
        <dbReference type="Pfam" id="PF02737"/>
    </source>
</evidence>
<keyword evidence="10" id="KW-0520">NAD</keyword>
<feature type="domain" description="3-hydroxyacyl-CoA dehydrogenase NAD binding" evidence="16">
    <location>
        <begin position="3"/>
        <end position="182"/>
    </location>
</feature>
<dbReference type="EC" id="1.1.1.45" evidence="11"/>
<organism evidence="17 18">
    <name type="scientific">Staphylococcus equorum</name>
    <dbReference type="NCBI Taxonomy" id="246432"/>
    <lineage>
        <taxon>Bacteria</taxon>
        <taxon>Bacillati</taxon>
        <taxon>Bacillota</taxon>
        <taxon>Bacilli</taxon>
        <taxon>Bacillales</taxon>
        <taxon>Staphylococcaceae</taxon>
        <taxon>Staphylococcus</taxon>
    </lineage>
</organism>
<dbReference type="GO" id="GO:0005737">
    <property type="term" value="C:cytoplasm"/>
    <property type="evidence" value="ECO:0007669"/>
    <property type="project" value="UniProtKB-SubCell"/>
</dbReference>
<dbReference type="EC" id="1.1.1.44" evidence="5"/>
<dbReference type="GO" id="GO:0050104">
    <property type="term" value="F:L-gulonate 3-dehydrogenase activity"/>
    <property type="evidence" value="ECO:0007669"/>
    <property type="project" value="UniProtKB-EC"/>
</dbReference>
<comment type="similarity">
    <text evidence="3">Belongs to the 3-hydroxyacyl-CoA dehydrogenase family.</text>
</comment>
<dbReference type="EMBL" id="JAMBPX010000001">
    <property type="protein sequence ID" value="MDG0858097.1"/>
    <property type="molecule type" value="Genomic_DNA"/>
</dbReference>
<dbReference type="Gene3D" id="1.10.1040.10">
    <property type="entry name" value="N-(1-d-carboxylethyl)-l-norvaline Dehydrogenase, domain 2"/>
    <property type="match status" value="1"/>
</dbReference>
<evidence type="ECO:0000256" key="4">
    <source>
        <dbReference type="ARBA" id="ARBA00011738"/>
    </source>
</evidence>
<dbReference type="GO" id="GO:0006631">
    <property type="term" value="P:fatty acid metabolic process"/>
    <property type="evidence" value="ECO:0007669"/>
    <property type="project" value="InterPro"/>
</dbReference>
<evidence type="ECO:0000256" key="12">
    <source>
        <dbReference type="ARBA" id="ARBA00042709"/>
    </source>
</evidence>
<dbReference type="SUPFAM" id="SSF48179">
    <property type="entry name" value="6-phosphogluconate dehydrogenase C-terminal domain-like"/>
    <property type="match status" value="1"/>
</dbReference>
<dbReference type="Pfam" id="PF00725">
    <property type="entry name" value="3HCDH"/>
    <property type="match status" value="1"/>
</dbReference>
<dbReference type="InterPro" id="IPR013328">
    <property type="entry name" value="6PGD_dom2"/>
</dbReference>
<evidence type="ECO:0000259" key="15">
    <source>
        <dbReference type="Pfam" id="PF00725"/>
    </source>
</evidence>
<evidence type="ECO:0000256" key="7">
    <source>
        <dbReference type="ARBA" id="ARBA00022490"/>
    </source>
</evidence>
<evidence type="ECO:0000256" key="8">
    <source>
        <dbReference type="ARBA" id="ARBA00022553"/>
    </source>
</evidence>
<name>A0A9X4L722_9STAP</name>
<dbReference type="AlphaFoldDB" id="A0A9X4L722"/>
<comment type="subunit">
    <text evidence="4">Homodimer.</text>
</comment>
<comment type="subcellular location">
    <subcellularLocation>
        <location evidence="1">Cytoplasm</location>
    </subcellularLocation>
</comment>
<evidence type="ECO:0000256" key="9">
    <source>
        <dbReference type="ARBA" id="ARBA00023002"/>
    </source>
</evidence>
<evidence type="ECO:0000256" key="13">
    <source>
        <dbReference type="ARBA" id="ARBA00048640"/>
    </source>
</evidence>
<dbReference type="GO" id="GO:0070403">
    <property type="term" value="F:NAD+ binding"/>
    <property type="evidence" value="ECO:0007669"/>
    <property type="project" value="InterPro"/>
</dbReference>
<feature type="domain" description="3-hydroxyacyl-CoA dehydrogenase C-terminal" evidence="15">
    <location>
        <begin position="186"/>
        <end position="284"/>
    </location>
</feature>
<comment type="caution">
    <text evidence="17">The sequence shown here is derived from an EMBL/GenBank/DDBJ whole genome shotgun (WGS) entry which is preliminary data.</text>
</comment>
<dbReference type="PANTHER" id="PTHR48075:SF1">
    <property type="entry name" value="LAMBDA-CRYSTALLIN HOMOLOG"/>
    <property type="match status" value="1"/>
</dbReference>
<keyword evidence="9" id="KW-0560">Oxidoreductase</keyword>
<dbReference type="SUPFAM" id="SSF51735">
    <property type="entry name" value="NAD(P)-binding Rossmann-fold domains"/>
    <property type="match status" value="1"/>
</dbReference>
<keyword evidence="8" id="KW-0597">Phosphoprotein</keyword>
<dbReference type="PROSITE" id="PS00067">
    <property type="entry name" value="3HCDH"/>
    <property type="match status" value="1"/>
</dbReference>
<dbReference type="PIRSF" id="PIRSF000105">
    <property type="entry name" value="HCDH"/>
    <property type="match status" value="1"/>
</dbReference>
<evidence type="ECO:0000313" key="17">
    <source>
        <dbReference type="EMBL" id="MDG0858097.1"/>
    </source>
</evidence>
<dbReference type="Proteomes" id="UP001152302">
    <property type="component" value="Unassembled WGS sequence"/>
</dbReference>
<comment type="catalytic activity">
    <reaction evidence="13">
        <text>6-phospho-D-gluconate + NADP(+) = D-ribulose 5-phosphate + CO2 + NADPH</text>
        <dbReference type="Rhea" id="RHEA:10116"/>
        <dbReference type="ChEBI" id="CHEBI:16526"/>
        <dbReference type="ChEBI" id="CHEBI:57783"/>
        <dbReference type="ChEBI" id="CHEBI:58121"/>
        <dbReference type="ChEBI" id="CHEBI:58349"/>
        <dbReference type="ChEBI" id="CHEBI:58759"/>
        <dbReference type="EC" id="1.1.1.44"/>
    </reaction>
</comment>
<dbReference type="InterPro" id="IPR006108">
    <property type="entry name" value="3HC_DH_C"/>
</dbReference>
<dbReference type="InterPro" id="IPR006180">
    <property type="entry name" value="3-OHacyl-CoA_DH_CS"/>
</dbReference>
<reference evidence="17" key="1">
    <citation type="submission" date="2022-05" db="EMBL/GenBank/DDBJ databases">
        <title>Comparative genomics of Staphylococcus equorum isolates.</title>
        <authorList>
            <person name="Luelf R.H."/>
        </authorList>
    </citation>
    <scope>NUCLEOTIDE SEQUENCE</scope>
    <source>
        <strain evidence="17">TMW 2.2343</strain>
    </source>
</reference>
<evidence type="ECO:0000256" key="14">
    <source>
        <dbReference type="PIRSR" id="PIRSR000105-1"/>
    </source>
</evidence>
<dbReference type="RefSeq" id="WP_277580178.1">
    <property type="nucleotide sequence ID" value="NZ_JAMBPV010000001.1"/>
</dbReference>
<evidence type="ECO:0000313" key="18">
    <source>
        <dbReference type="Proteomes" id="UP001152302"/>
    </source>
</evidence>
<proteinExistence type="inferred from homology"/>
<dbReference type="InterPro" id="IPR022694">
    <property type="entry name" value="3-OHacyl-CoA_DH"/>
</dbReference>
<evidence type="ECO:0000256" key="10">
    <source>
        <dbReference type="ARBA" id="ARBA00023027"/>
    </source>
</evidence>
<evidence type="ECO:0000256" key="5">
    <source>
        <dbReference type="ARBA" id="ARBA00013011"/>
    </source>
</evidence>